<evidence type="ECO:0000256" key="2">
    <source>
        <dbReference type="ARBA" id="ARBA00022723"/>
    </source>
</evidence>
<sequence length="170" mass="18888">MTAEAGSSATYNAGCHCGHITFSVTLSPPLPEQQVFNCNCSICRSAGYLIVYLEKDEVEWHNDSRPKCMNYQFNTKKKDQMFCPKCGVSIGIDFRRPKTEDPKGKKAYGISVRTFYGIDLDTLNYQKLDGLNQCADSSLDFVSFNSPDLDLDPDRGSPAVRHNDVIVDGA</sequence>
<evidence type="ECO:0000313" key="5">
    <source>
        <dbReference type="EMBL" id="KAI6781529.1"/>
    </source>
</evidence>
<reference evidence="5" key="2">
    <citation type="submission" date="2022-07" db="EMBL/GenBank/DDBJ databases">
        <authorList>
            <person name="Goncalves M.F.M."/>
            <person name="Hilario S."/>
            <person name="Van De Peer Y."/>
            <person name="Esteves A.C."/>
            <person name="Alves A."/>
        </authorList>
    </citation>
    <scope>NUCLEOTIDE SEQUENCE</scope>
    <source>
        <strain evidence="5">MUM 19.33</strain>
    </source>
</reference>
<dbReference type="AlphaFoldDB" id="A0A9P9Y242"/>
<feature type="domain" description="CENP-V/GFA" evidence="4">
    <location>
        <begin position="11"/>
        <end position="129"/>
    </location>
</feature>
<protein>
    <submittedName>
        <fullName evidence="5">Centromere protein v</fullName>
    </submittedName>
</protein>
<dbReference type="GeneID" id="75828010"/>
<dbReference type="InterPro" id="IPR006913">
    <property type="entry name" value="CENP-V/GFA"/>
</dbReference>
<proteinExistence type="inferred from homology"/>
<keyword evidence="2" id="KW-0479">Metal-binding</keyword>
<evidence type="ECO:0000256" key="1">
    <source>
        <dbReference type="ARBA" id="ARBA00005495"/>
    </source>
</evidence>
<dbReference type="RefSeq" id="XP_051362385.1">
    <property type="nucleotide sequence ID" value="XM_051506375.1"/>
</dbReference>
<dbReference type="Proteomes" id="UP001055219">
    <property type="component" value="Unassembled WGS sequence"/>
</dbReference>
<dbReference type="GO" id="GO:0046872">
    <property type="term" value="F:metal ion binding"/>
    <property type="evidence" value="ECO:0007669"/>
    <property type="project" value="UniProtKB-KW"/>
</dbReference>
<dbReference type="InterPro" id="IPR011057">
    <property type="entry name" value="Mss4-like_sf"/>
</dbReference>
<gene>
    <name evidence="5" type="ORF">J7T54_001492</name>
</gene>
<keyword evidence="3" id="KW-0862">Zinc</keyword>
<dbReference type="InterPro" id="IPR052355">
    <property type="entry name" value="CENP-V-like"/>
</dbReference>
<dbReference type="PROSITE" id="PS51891">
    <property type="entry name" value="CENP_V_GFA"/>
    <property type="match status" value="1"/>
</dbReference>
<reference evidence="5" key="1">
    <citation type="journal article" date="2021" name="J Fungi (Basel)">
        <title>Genomic and Metabolomic Analyses of the Marine Fungus Emericellopsis cladophorae: Insights into Saltwater Adaptability Mechanisms and Its Biosynthetic Potential.</title>
        <authorList>
            <person name="Goncalves M.F.M."/>
            <person name="Hilario S."/>
            <person name="Van de Peer Y."/>
            <person name="Esteves A.C."/>
            <person name="Alves A."/>
        </authorList>
    </citation>
    <scope>NUCLEOTIDE SEQUENCE</scope>
    <source>
        <strain evidence="5">MUM 19.33</strain>
    </source>
</reference>
<accession>A0A9P9Y242</accession>
<name>A0A9P9Y242_9HYPO</name>
<evidence type="ECO:0000259" key="4">
    <source>
        <dbReference type="PROSITE" id="PS51891"/>
    </source>
</evidence>
<comment type="caution">
    <text evidence="5">The sequence shown here is derived from an EMBL/GenBank/DDBJ whole genome shotgun (WGS) entry which is preliminary data.</text>
</comment>
<dbReference type="OrthoDB" id="2993351at2759"/>
<keyword evidence="6" id="KW-1185">Reference proteome</keyword>
<dbReference type="SUPFAM" id="SSF51316">
    <property type="entry name" value="Mss4-like"/>
    <property type="match status" value="1"/>
</dbReference>
<comment type="similarity">
    <text evidence="1">Belongs to the Gfa family.</text>
</comment>
<dbReference type="Pfam" id="PF04828">
    <property type="entry name" value="GFA"/>
    <property type="match status" value="1"/>
</dbReference>
<evidence type="ECO:0000256" key="3">
    <source>
        <dbReference type="ARBA" id="ARBA00022833"/>
    </source>
</evidence>
<dbReference type="Gene3D" id="2.170.150.70">
    <property type="match status" value="1"/>
</dbReference>
<dbReference type="EMBL" id="JAGIXG020000021">
    <property type="protein sequence ID" value="KAI6781529.1"/>
    <property type="molecule type" value="Genomic_DNA"/>
</dbReference>
<organism evidence="5 6">
    <name type="scientific">Emericellopsis cladophorae</name>
    <dbReference type="NCBI Taxonomy" id="2686198"/>
    <lineage>
        <taxon>Eukaryota</taxon>
        <taxon>Fungi</taxon>
        <taxon>Dikarya</taxon>
        <taxon>Ascomycota</taxon>
        <taxon>Pezizomycotina</taxon>
        <taxon>Sordariomycetes</taxon>
        <taxon>Hypocreomycetidae</taxon>
        <taxon>Hypocreales</taxon>
        <taxon>Bionectriaceae</taxon>
        <taxon>Emericellopsis</taxon>
    </lineage>
</organism>
<dbReference type="GO" id="GO:0016846">
    <property type="term" value="F:carbon-sulfur lyase activity"/>
    <property type="evidence" value="ECO:0007669"/>
    <property type="project" value="InterPro"/>
</dbReference>
<evidence type="ECO:0000313" key="6">
    <source>
        <dbReference type="Proteomes" id="UP001055219"/>
    </source>
</evidence>
<dbReference type="PANTHER" id="PTHR28620">
    <property type="entry name" value="CENTROMERE PROTEIN V"/>
    <property type="match status" value="1"/>
</dbReference>
<dbReference type="PANTHER" id="PTHR28620:SF1">
    <property type="entry name" value="CENP-V_GFA DOMAIN-CONTAINING PROTEIN"/>
    <property type="match status" value="1"/>
</dbReference>